<organism evidence="4">
    <name type="scientific">Echinostoma caproni</name>
    <dbReference type="NCBI Taxonomy" id="27848"/>
    <lineage>
        <taxon>Eukaryota</taxon>
        <taxon>Metazoa</taxon>
        <taxon>Spiralia</taxon>
        <taxon>Lophotrochozoa</taxon>
        <taxon>Platyhelminthes</taxon>
        <taxon>Trematoda</taxon>
        <taxon>Digenea</taxon>
        <taxon>Plagiorchiida</taxon>
        <taxon>Echinostomata</taxon>
        <taxon>Echinostomatoidea</taxon>
        <taxon>Echinostomatidae</taxon>
        <taxon>Echinostoma</taxon>
    </lineage>
</organism>
<dbReference type="WBParaSite" id="ECPE_0000415201-mRNA-1">
    <property type="protein sequence ID" value="ECPE_0000415201-mRNA-1"/>
    <property type="gene ID" value="ECPE_0000415201"/>
</dbReference>
<reference evidence="2 3" key="2">
    <citation type="submission" date="2018-11" db="EMBL/GenBank/DDBJ databases">
        <authorList>
            <consortium name="Pathogen Informatics"/>
        </authorList>
    </citation>
    <scope>NUCLEOTIDE SEQUENCE [LARGE SCALE GENOMIC DNA]</scope>
    <source>
        <strain evidence="2 3">Egypt</strain>
    </source>
</reference>
<name>A0A183AB09_9TREM</name>
<protein>
    <submittedName>
        <fullName evidence="2 4">Uncharacterized protein</fullName>
    </submittedName>
</protein>
<evidence type="ECO:0000313" key="4">
    <source>
        <dbReference type="WBParaSite" id="ECPE_0000415201-mRNA-1"/>
    </source>
</evidence>
<proteinExistence type="predicted"/>
<sequence>MELLDLDESPSSGSSSSGDEADYDASEPLIWTAYPVSVPSNPPGTILPPNLVYKPSLQAQYDLSDLQRKRLSRIEEATYGGGGSSANEGGDSDSDEVVAFDLPHPEQSSDERQSDSGVVIIPKYTYQSFSPAFPESTVANEEQGISGSTSQLPGQNIWASTQTTSLVGNSREPIREQTQQNAQTESANHIRGDHGDRNLDLGGQIGLDQCLPAVYFVLVSCQIFAFDRTALDHVRVL</sequence>
<dbReference type="EMBL" id="UZAN01041034">
    <property type="protein sequence ID" value="VDP71750.1"/>
    <property type="molecule type" value="Genomic_DNA"/>
</dbReference>
<gene>
    <name evidence="2" type="ORF">ECPE_LOCUS4144</name>
</gene>
<feature type="compositionally biased region" description="Low complexity" evidence="1">
    <location>
        <begin position="9"/>
        <end position="18"/>
    </location>
</feature>
<dbReference type="AlphaFoldDB" id="A0A183AB09"/>
<feature type="region of interest" description="Disordered" evidence="1">
    <location>
        <begin position="1"/>
        <end position="24"/>
    </location>
</feature>
<evidence type="ECO:0000313" key="2">
    <source>
        <dbReference type="EMBL" id="VDP71750.1"/>
    </source>
</evidence>
<evidence type="ECO:0000313" key="3">
    <source>
        <dbReference type="Proteomes" id="UP000272942"/>
    </source>
</evidence>
<reference evidence="4" key="1">
    <citation type="submission" date="2016-06" db="UniProtKB">
        <authorList>
            <consortium name="WormBaseParasite"/>
        </authorList>
    </citation>
    <scope>IDENTIFICATION</scope>
</reference>
<feature type="region of interest" description="Disordered" evidence="1">
    <location>
        <begin position="75"/>
        <end position="98"/>
    </location>
</feature>
<dbReference type="Proteomes" id="UP000272942">
    <property type="component" value="Unassembled WGS sequence"/>
</dbReference>
<evidence type="ECO:0000256" key="1">
    <source>
        <dbReference type="SAM" id="MobiDB-lite"/>
    </source>
</evidence>
<accession>A0A183AB09</accession>
<keyword evidence="3" id="KW-1185">Reference proteome</keyword>